<proteinExistence type="inferred from homology"/>
<dbReference type="Proteomes" id="UP000574369">
    <property type="component" value="Unassembled WGS sequence"/>
</dbReference>
<accession>A0ABR6GPG5</accession>
<dbReference type="RefSeq" id="WP_184294301.1">
    <property type="nucleotide sequence ID" value="NZ_JACHXO010000002.1"/>
</dbReference>
<sequence length="133" mass="15091">MKTLMTPQEFAARAVGLPWAKWRSDWQAMDCYGLVILWFREVLGIEMGEVPHTDIATGLANSPEWEECDSSVGPVMWMAWVGGRPAHCGVFLDQRRAIHAEGSEVQPGSVRITRVQALQRTYGHIRLYRYTPC</sequence>
<organism evidence="6 7">
    <name type="scientific">Roseateles terrae</name>
    <dbReference type="NCBI Taxonomy" id="431060"/>
    <lineage>
        <taxon>Bacteria</taxon>
        <taxon>Pseudomonadati</taxon>
        <taxon>Pseudomonadota</taxon>
        <taxon>Betaproteobacteria</taxon>
        <taxon>Burkholderiales</taxon>
        <taxon>Sphaerotilaceae</taxon>
        <taxon>Roseateles</taxon>
    </lineage>
</organism>
<evidence type="ECO:0000313" key="6">
    <source>
        <dbReference type="EMBL" id="MBB3193930.1"/>
    </source>
</evidence>
<evidence type="ECO:0000313" key="7">
    <source>
        <dbReference type="Proteomes" id="UP000574369"/>
    </source>
</evidence>
<keyword evidence="2" id="KW-0645">Protease</keyword>
<evidence type="ECO:0000256" key="1">
    <source>
        <dbReference type="ARBA" id="ARBA00007074"/>
    </source>
</evidence>
<evidence type="ECO:0000256" key="4">
    <source>
        <dbReference type="ARBA" id="ARBA00022807"/>
    </source>
</evidence>
<dbReference type="InterPro" id="IPR000064">
    <property type="entry name" value="NLP_P60_dom"/>
</dbReference>
<dbReference type="EMBL" id="JACHXO010000002">
    <property type="protein sequence ID" value="MBB3193930.1"/>
    <property type="molecule type" value="Genomic_DNA"/>
</dbReference>
<evidence type="ECO:0000256" key="3">
    <source>
        <dbReference type="ARBA" id="ARBA00022801"/>
    </source>
</evidence>
<comment type="caution">
    <text evidence="6">The sequence shown here is derived from an EMBL/GenBank/DDBJ whole genome shotgun (WGS) entry which is preliminary data.</text>
</comment>
<dbReference type="InterPro" id="IPR038765">
    <property type="entry name" value="Papain-like_cys_pep_sf"/>
</dbReference>
<dbReference type="Pfam" id="PF00877">
    <property type="entry name" value="NLPC_P60"/>
    <property type="match status" value="1"/>
</dbReference>
<protein>
    <submittedName>
        <fullName evidence="6">Cell wall-associated NlpC family hydrolase</fullName>
    </submittedName>
</protein>
<keyword evidence="7" id="KW-1185">Reference proteome</keyword>
<keyword evidence="4" id="KW-0788">Thiol protease</keyword>
<name>A0ABR6GPG5_9BURK</name>
<reference evidence="6 7" key="1">
    <citation type="submission" date="2020-08" db="EMBL/GenBank/DDBJ databases">
        <title>Genomic Encyclopedia of Type Strains, Phase III (KMG-III): the genomes of soil and plant-associated and newly described type strains.</title>
        <authorList>
            <person name="Whitman W."/>
        </authorList>
    </citation>
    <scope>NUCLEOTIDE SEQUENCE [LARGE SCALE GENOMIC DNA]</scope>
    <source>
        <strain evidence="6 7">CECT 7247</strain>
    </source>
</reference>
<dbReference type="SUPFAM" id="SSF54001">
    <property type="entry name" value="Cysteine proteinases"/>
    <property type="match status" value="1"/>
</dbReference>
<keyword evidence="3 6" id="KW-0378">Hydrolase</keyword>
<evidence type="ECO:0000259" key="5">
    <source>
        <dbReference type="Pfam" id="PF00877"/>
    </source>
</evidence>
<dbReference type="GO" id="GO:0016787">
    <property type="term" value="F:hydrolase activity"/>
    <property type="evidence" value="ECO:0007669"/>
    <property type="project" value="UniProtKB-KW"/>
</dbReference>
<feature type="domain" description="NlpC/P60" evidence="5">
    <location>
        <begin position="27"/>
        <end position="111"/>
    </location>
</feature>
<dbReference type="Gene3D" id="3.90.1720.10">
    <property type="entry name" value="endopeptidase domain like (from Nostoc punctiforme)"/>
    <property type="match status" value="1"/>
</dbReference>
<evidence type="ECO:0000256" key="2">
    <source>
        <dbReference type="ARBA" id="ARBA00022670"/>
    </source>
</evidence>
<comment type="similarity">
    <text evidence="1">Belongs to the peptidase C40 family.</text>
</comment>
<gene>
    <name evidence="6" type="ORF">FHS28_001315</name>
</gene>